<proteinExistence type="predicted"/>
<keyword evidence="4" id="KW-1185">Reference proteome</keyword>
<evidence type="ECO:0000313" key="4">
    <source>
        <dbReference type="Proteomes" id="UP000269198"/>
    </source>
</evidence>
<feature type="transmembrane region" description="Helical" evidence="2">
    <location>
        <begin position="46"/>
        <end position="66"/>
    </location>
</feature>
<keyword evidence="2" id="KW-1133">Transmembrane helix</keyword>
<reference evidence="3 4" key="1">
    <citation type="submission" date="2018-11" db="EMBL/GenBank/DDBJ databases">
        <title>The genome draft of YIM 96095.</title>
        <authorList>
            <person name="Tang S.-K."/>
            <person name="Chunyu W.-X."/>
            <person name="Feng Y.-Z."/>
        </authorList>
    </citation>
    <scope>NUCLEOTIDE SEQUENCE [LARGE SCALE GENOMIC DNA]</scope>
    <source>
        <strain evidence="3 4">YIM 96095</strain>
    </source>
</reference>
<protein>
    <recommendedName>
        <fullName evidence="5">DUF3558 domain-containing protein</fullName>
    </recommendedName>
</protein>
<evidence type="ECO:0000313" key="3">
    <source>
        <dbReference type="EMBL" id="RNL83034.1"/>
    </source>
</evidence>
<dbReference type="RefSeq" id="WP_123202511.1">
    <property type="nucleotide sequence ID" value="NZ_RJMB01000019.1"/>
</dbReference>
<evidence type="ECO:0000256" key="1">
    <source>
        <dbReference type="SAM" id="MobiDB-lite"/>
    </source>
</evidence>
<gene>
    <name evidence="3" type="ORF">EFW17_17640</name>
</gene>
<dbReference type="Proteomes" id="UP000269198">
    <property type="component" value="Unassembled WGS sequence"/>
</dbReference>
<evidence type="ECO:0008006" key="5">
    <source>
        <dbReference type="Google" id="ProtNLM"/>
    </source>
</evidence>
<dbReference type="EMBL" id="RJMB01000019">
    <property type="protein sequence ID" value="RNL83034.1"/>
    <property type="molecule type" value="Genomic_DNA"/>
</dbReference>
<keyword evidence="2" id="KW-0472">Membrane</keyword>
<keyword evidence="2" id="KW-0812">Transmembrane</keyword>
<organism evidence="3 4">
    <name type="scientific">Halostreptopolyspora alba</name>
    <dbReference type="NCBI Taxonomy" id="2487137"/>
    <lineage>
        <taxon>Bacteria</taxon>
        <taxon>Bacillati</taxon>
        <taxon>Actinomycetota</taxon>
        <taxon>Actinomycetes</taxon>
        <taxon>Streptosporangiales</taxon>
        <taxon>Nocardiopsidaceae</taxon>
        <taxon>Halostreptopolyspora</taxon>
    </lineage>
</organism>
<dbReference type="AlphaFoldDB" id="A0A3N0E5A1"/>
<accession>A0A3N0E5A1</accession>
<sequence length="258" mass="26397">MSGNHTPEPNGSQDPTASPSGDGASPGRPGSPATTPDRPRHRRTGALIGGVAGGAAALCVAAVAVATSTGGEEPYASVGSCEELLTEDTLAGVDGMAGAEVEEERDSPDPSEDGEVVESLECAAVNDETESAMFLTLTRFDPETAGEDYAAVRTDRERSIAEFAESYGADLDNADGDSGVTAEEVSYGDGGHAYSIEGTGGESIGVPRTSTVIYSTRNLNVHVMYQGGEDLSAEDHMGMATDTGASVDERLAETAEVE</sequence>
<name>A0A3N0E5A1_9ACTN</name>
<feature type="compositionally biased region" description="Polar residues" evidence="1">
    <location>
        <begin position="1"/>
        <end position="19"/>
    </location>
</feature>
<feature type="region of interest" description="Disordered" evidence="1">
    <location>
        <begin position="1"/>
        <end position="48"/>
    </location>
</feature>
<comment type="caution">
    <text evidence="3">The sequence shown here is derived from an EMBL/GenBank/DDBJ whole genome shotgun (WGS) entry which is preliminary data.</text>
</comment>
<evidence type="ECO:0000256" key="2">
    <source>
        <dbReference type="SAM" id="Phobius"/>
    </source>
</evidence>